<dbReference type="EMBL" id="RQTK01000412">
    <property type="protein sequence ID" value="RUS80077.1"/>
    <property type="molecule type" value="Genomic_DNA"/>
</dbReference>
<accession>A0A3S1B520</accession>
<evidence type="ECO:0000256" key="4">
    <source>
        <dbReference type="ARBA" id="ARBA00023040"/>
    </source>
</evidence>
<dbReference type="GO" id="GO:0016020">
    <property type="term" value="C:membrane"/>
    <property type="evidence" value="ECO:0007669"/>
    <property type="project" value="UniProtKB-SubCell"/>
</dbReference>
<dbReference type="CDD" id="cd00637">
    <property type="entry name" value="7tm_classA_rhodopsin-like"/>
    <property type="match status" value="1"/>
</dbReference>
<evidence type="ECO:0000313" key="12">
    <source>
        <dbReference type="Proteomes" id="UP000271974"/>
    </source>
</evidence>
<feature type="transmembrane region" description="Helical" evidence="9">
    <location>
        <begin position="228"/>
        <end position="254"/>
    </location>
</feature>
<keyword evidence="6 8" id="KW-0675">Receptor</keyword>
<dbReference type="PANTHER" id="PTHR24238">
    <property type="entry name" value="G-PROTEIN COUPLED RECEPTOR"/>
    <property type="match status" value="1"/>
</dbReference>
<dbReference type="STRING" id="188477.A0A3S1B520"/>
<dbReference type="PROSITE" id="PS00237">
    <property type="entry name" value="G_PROTEIN_RECEP_F1_1"/>
    <property type="match status" value="1"/>
</dbReference>
<dbReference type="Gene3D" id="1.20.1070.10">
    <property type="entry name" value="Rhodopsin 7-helix transmembrane proteins"/>
    <property type="match status" value="1"/>
</dbReference>
<comment type="subcellular location">
    <subcellularLocation>
        <location evidence="1">Membrane</location>
        <topology evidence="1">Multi-pass membrane protein</topology>
    </subcellularLocation>
</comment>
<feature type="transmembrane region" description="Helical" evidence="9">
    <location>
        <begin position="98"/>
        <end position="116"/>
    </location>
</feature>
<evidence type="ECO:0000256" key="5">
    <source>
        <dbReference type="ARBA" id="ARBA00023136"/>
    </source>
</evidence>
<keyword evidence="7 8" id="KW-0807">Transducer</keyword>
<dbReference type="InterPro" id="IPR017452">
    <property type="entry name" value="GPCR_Rhodpsn_7TM"/>
</dbReference>
<gene>
    <name evidence="11" type="ORF">EGW08_012155</name>
</gene>
<name>A0A3S1B520_ELYCH</name>
<dbReference type="OrthoDB" id="6157309at2759"/>
<evidence type="ECO:0000259" key="10">
    <source>
        <dbReference type="PROSITE" id="PS50262"/>
    </source>
</evidence>
<dbReference type="PROSITE" id="PS50262">
    <property type="entry name" value="G_PROTEIN_RECEP_F1_2"/>
    <property type="match status" value="1"/>
</dbReference>
<sequence length="351" mass="39317">MVITDLTVEPPLFHHPDSNIHAQIDHGDFVESRHVNTGYGAMNDTDTTSILRDMNDAMFLRLSPAVAFLALLMTIGVMGNLAICYIFGFKLGASTQNFLLLSIGIFDLLSCTLGIPAEIIDLRHYFLFESEELCKIMRFCTTFPTLGSIQVLLVIAADRYRKVCQPLYGQIELIHARLALAAILIVAFVFSVPALYLYGHRTFQTKIPGIVGQECSIVDKHAGGRFPIVYQTTLATCFVISTIALSIIYLKIWMETKRHRKYMKRHTKSIPGDTFVRQDNSSSSDNDSLHAFGDAMVSTGNRRSLLWKGIKDISNLGRARSRKRSRGSEEVMGMRSSIVQDDVGHVQFNCR</sequence>
<evidence type="ECO:0000256" key="3">
    <source>
        <dbReference type="ARBA" id="ARBA00022989"/>
    </source>
</evidence>
<evidence type="ECO:0000256" key="6">
    <source>
        <dbReference type="ARBA" id="ARBA00023170"/>
    </source>
</evidence>
<dbReference type="AlphaFoldDB" id="A0A3S1B520"/>
<keyword evidence="3 9" id="KW-1133">Transmembrane helix</keyword>
<keyword evidence="2 8" id="KW-0812">Transmembrane</keyword>
<dbReference type="SUPFAM" id="SSF81321">
    <property type="entry name" value="Family A G protein-coupled receptor-like"/>
    <property type="match status" value="1"/>
</dbReference>
<feature type="transmembrane region" description="Helical" evidence="9">
    <location>
        <begin position="178"/>
        <end position="198"/>
    </location>
</feature>
<evidence type="ECO:0000256" key="7">
    <source>
        <dbReference type="ARBA" id="ARBA00023224"/>
    </source>
</evidence>
<reference evidence="11 12" key="1">
    <citation type="submission" date="2019-01" db="EMBL/GenBank/DDBJ databases">
        <title>A draft genome assembly of the solar-powered sea slug Elysia chlorotica.</title>
        <authorList>
            <person name="Cai H."/>
            <person name="Li Q."/>
            <person name="Fang X."/>
            <person name="Li J."/>
            <person name="Curtis N.E."/>
            <person name="Altenburger A."/>
            <person name="Shibata T."/>
            <person name="Feng M."/>
            <person name="Maeda T."/>
            <person name="Schwartz J.A."/>
            <person name="Shigenobu S."/>
            <person name="Lundholm N."/>
            <person name="Nishiyama T."/>
            <person name="Yang H."/>
            <person name="Hasebe M."/>
            <person name="Li S."/>
            <person name="Pierce S.K."/>
            <person name="Wang J."/>
        </authorList>
    </citation>
    <scope>NUCLEOTIDE SEQUENCE [LARGE SCALE GENOMIC DNA]</scope>
    <source>
        <strain evidence="11">EC2010</strain>
        <tissue evidence="11">Whole organism of an adult</tissue>
    </source>
</reference>
<dbReference type="Proteomes" id="UP000271974">
    <property type="component" value="Unassembled WGS sequence"/>
</dbReference>
<dbReference type="PANTHER" id="PTHR24238:SF47">
    <property type="entry name" value="ECDYSTEROIDS_DOPAMINE RECEPTOR-RELATED"/>
    <property type="match status" value="1"/>
</dbReference>
<feature type="transmembrane region" description="Helical" evidence="9">
    <location>
        <begin position="65"/>
        <end position="86"/>
    </location>
</feature>
<keyword evidence="5 9" id="KW-0472">Membrane</keyword>
<evidence type="ECO:0000256" key="8">
    <source>
        <dbReference type="RuleBase" id="RU000688"/>
    </source>
</evidence>
<feature type="transmembrane region" description="Helical" evidence="9">
    <location>
        <begin position="136"/>
        <end position="157"/>
    </location>
</feature>
<protein>
    <recommendedName>
        <fullName evidence="10">G-protein coupled receptors family 1 profile domain-containing protein</fullName>
    </recommendedName>
</protein>
<keyword evidence="12" id="KW-1185">Reference proteome</keyword>
<dbReference type="InterPro" id="IPR000276">
    <property type="entry name" value="GPCR_Rhodpsn"/>
</dbReference>
<keyword evidence="4 8" id="KW-0297">G-protein coupled receptor</keyword>
<evidence type="ECO:0000256" key="2">
    <source>
        <dbReference type="ARBA" id="ARBA00022692"/>
    </source>
</evidence>
<feature type="domain" description="G-protein coupled receptors family 1 profile" evidence="10">
    <location>
        <begin position="79"/>
        <end position="270"/>
    </location>
</feature>
<comment type="similarity">
    <text evidence="8">Belongs to the G-protein coupled receptor 1 family.</text>
</comment>
<comment type="caution">
    <text evidence="11">The sequence shown here is derived from an EMBL/GenBank/DDBJ whole genome shotgun (WGS) entry which is preliminary data.</text>
</comment>
<evidence type="ECO:0000256" key="9">
    <source>
        <dbReference type="SAM" id="Phobius"/>
    </source>
</evidence>
<evidence type="ECO:0000313" key="11">
    <source>
        <dbReference type="EMBL" id="RUS80077.1"/>
    </source>
</evidence>
<dbReference type="PRINTS" id="PR00237">
    <property type="entry name" value="GPCRRHODOPSN"/>
</dbReference>
<dbReference type="Pfam" id="PF00001">
    <property type="entry name" value="7tm_1"/>
    <property type="match status" value="1"/>
</dbReference>
<evidence type="ECO:0000256" key="1">
    <source>
        <dbReference type="ARBA" id="ARBA00004141"/>
    </source>
</evidence>
<dbReference type="GO" id="GO:0004930">
    <property type="term" value="F:G protein-coupled receptor activity"/>
    <property type="evidence" value="ECO:0007669"/>
    <property type="project" value="UniProtKB-KW"/>
</dbReference>
<organism evidence="11 12">
    <name type="scientific">Elysia chlorotica</name>
    <name type="common">Eastern emerald elysia</name>
    <name type="synonym">Sea slug</name>
    <dbReference type="NCBI Taxonomy" id="188477"/>
    <lineage>
        <taxon>Eukaryota</taxon>
        <taxon>Metazoa</taxon>
        <taxon>Spiralia</taxon>
        <taxon>Lophotrochozoa</taxon>
        <taxon>Mollusca</taxon>
        <taxon>Gastropoda</taxon>
        <taxon>Heterobranchia</taxon>
        <taxon>Euthyneura</taxon>
        <taxon>Panpulmonata</taxon>
        <taxon>Sacoglossa</taxon>
        <taxon>Placobranchoidea</taxon>
        <taxon>Plakobranchidae</taxon>
        <taxon>Elysia</taxon>
    </lineage>
</organism>
<proteinExistence type="inferred from homology"/>